<dbReference type="EMBL" id="QGKX02002183">
    <property type="protein sequence ID" value="KAF3487783.1"/>
    <property type="molecule type" value="Genomic_DNA"/>
</dbReference>
<comment type="caution">
    <text evidence="2">The sequence shown here is derived from an EMBL/GenBank/DDBJ whole genome shotgun (WGS) entry which is preliminary data.</text>
</comment>
<protein>
    <submittedName>
        <fullName evidence="2">Uncharacterized protein</fullName>
    </submittedName>
</protein>
<dbReference type="AlphaFoldDB" id="A0A8S9MXZ6"/>
<organism evidence="2 3">
    <name type="scientific">Brassica cretica</name>
    <name type="common">Mustard</name>
    <dbReference type="NCBI Taxonomy" id="69181"/>
    <lineage>
        <taxon>Eukaryota</taxon>
        <taxon>Viridiplantae</taxon>
        <taxon>Streptophyta</taxon>
        <taxon>Embryophyta</taxon>
        <taxon>Tracheophyta</taxon>
        <taxon>Spermatophyta</taxon>
        <taxon>Magnoliopsida</taxon>
        <taxon>eudicotyledons</taxon>
        <taxon>Gunneridae</taxon>
        <taxon>Pentapetalae</taxon>
        <taxon>rosids</taxon>
        <taxon>malvids</taxon>
        <taxon>Brassicales</taxon>
        <taxon>Brassicaceae</taxon>
        <taxon>Brassiceae</taxon>
        <taxon>Brassica</taxon>
    </lineage>
</organism>
<dbReference type="Proteomes" id="UP000712600">
    <property type="component" value="Unassembled WGS sequence"/>
</dbReference>
<reference evidence="2" key="1">
    <citation type="submission" date="2019-12" db="EMBL/GenBank/DDBJ databases">
        <title>Genome sequencing and annotation of Brassica cretica.</title>
        <authorList>
            <person name="Studholme D.J."/>
            <person name="Sarris P."/>
        </authorList>
    </citation>
    <scope>NUCLEOTIDE SEQUENCE</scope>
    <source>
        <strain evidence="2">PFS-109/04</strain>
        <tissue evidence="2">Leaf</tissue>
    </source>
</reference>
<name>A0A8S9MXZ6_BRACR</name>
<evidence type="ECO:0000313" key="3">
    <source>
        <dbReference type="Proteomes" id="UP000712600"/>
    </source>
</evidence>
<feature type="region of interest" description="Disordered" evidence="1">
    <location>
        <begin position="1"/>
        <end position="62"/>
    </location>
</feature>
<sequence>MPKIDVARLNALRPQPKPSDNPPEAIRTPSDDAADPMEIDRAQTRPRPKKNLEKGKQCPVHDKHAEMERLQLAKTLVSRHPHEEVPTPAPTTKLRLRPLLLSLTPEFVQGATITTGMRHKAGMGMRKPEGSKLNPASPDVESSVSLALGFSPIPAPSKSDSGFLHKQHAARELDSGQLPCDRIRNPNRYR</sequence>
<gene>
    <name evidence="2" type="ORF">F2Q69_00052728</name>
</gene>
<evidence type="ECO:0000313" key="2">
    <source>
        <dbReference type="EMBL" id="KAF3487783.1"/>
    </source>
</evidence>
<evidence type="ECO:0000256" key="1">
    <source>
        <dbReference type="SAM" id="MobiDB-lite"/>
    </source>
</evidence>
<feature type="region of interest" description="Disordered" evidence="1">
    <location>
        <begin position="118"/>
        <end position="140"/>
    </location>
</feature>
<proteinExistence type="predicted"/>
<feature type="compositionally biased region" description="Basic and acidic residues" evidence="1">
    <location>
        <begin position="50"/>
        <end position="62"/>
    </location>
</feature>
<accession>A0A8S9MXZ6</accession>